<dbReference type="Proteomes" id="UP000886653">
    <property type="component" value="Unassembled WGS sequence"/>
</dbReference>
<protein>
    <submittedName>
        <fullName evidence="1">Uncharacterized protein</fullName>
    </submittedName>
</protein>
<dbReference type="EMBL" id="MU167246">
    <property type="protein sequence ID" value="KAG0147555.1"/>
    <property type="molecule type" value="Genomic_DNA"/>
</dbReference>
<dbReference type="AlphaFoldDB" id="A0A9P6NIF4"/>
<gene>
    <name evidence="1" type="ORF">CROQUDRAFT_458632</name>
</gene>
<organism evidence="1 2">
    <name type="scientific">Cronartium quercuum f. sp. fusiforme G11</name>
    <dbReference type="NCBI Taxonomy" id="708437"/>
    <lineage>
        <taxon>Eukaryota</taxon>
        <taxon>Fungi</taxon>
        <taxon>Dikarya</taxon>
        <taxon>Basidiomycota</taxon>
        <taxon>Pucciniomycotina</taxon>
        <taxon>Pucciniomycetes</taxon>
        <taxon>Pucciniales</taxon>
        <taxon>Coleosporiaceae</taxon>
        <taxon>Cronartium</taxon>
    </lineage>
</organism>
<proteinExistence type="predicted"/>
<evidence type="ECO:0000313" key="1">
    <source>
        <dbReference type="EMBL" id="KAG0147555.1"/>
    </source>
</evidence>
<accession>A0A9P6NIF4</accession>
<comment type="caution">
    <text evidence="1">The sequence shown here is derived from an EMBL/GenBank/DDBJ whole genome shotgun (WGS) entry which is preliminary data.</text>
</comment>
<evidence type="ECO:0000313" key="2">
    <source>
        <dbReference type="Proteomes" id="UP000886653"/>
    </source>
</evidence>
<sequence>MTMENSLIQNQDLIVTHDHDKNNKSTTTRSLLFERQKLESECNDLLNQLSNHQNFKSQSVSQMKAFSDSDLQDLLKVEHEYLILNEFKQMLKFSNSLHSPSK</sequence>
<reference evidence="1" key="1">
    <citation type="submission" date="2013-11" db="EMBL/GenBank/DDBJ databases">
        <title>Genome sequence of the fusiform rust pathogen reveals effectors for host alternation and coevolution with pine.</title>
        <authorList>
            <consortium name="DOE Joint Genome Institute"/>
            <person name="Smith K."/>
            <person name="Pendleton A."/>
            <person name="Kubisiak T."/>
            <person name="Anderson C."/>
            <person name="Salamov A."/>
            <person name="Aerts A."/>
            <person name="Riley R."/>
            <person name="Clum A."/>
            <person name="Lindquist E."/>
            <person name="Ence D."/>
            <person name="Campbell M."/>
            <person name="Kronenberg Z."/>
            <person name="Feau N."/>
            <person name="Dhillon B."/>
            <person name="Hamelin R."/>
            <person name="Burleigh J."/>
            <person name="Smith J."/>
            <person name="Yandell M."/>
            <person name="Nelson C."/>
            <person name="Grigoriev I."/>
            <person name="Davis J."/>
        </authorList>
    </citation>
    <scope>NUCLEOTIDE SEQUENCE</scope>
    <source>
        <strain evidence="1">G11</strain>
    </source>
</reference>
<name>A0A9P6NIF4_9BASI</name>
<keyword evidence="2" id="KW-1185">Reference proteome</keyword>